<keyword evidence="4" id="KW-1185">Reference proteome</keyword>
<sequence>MTETHLNPLRLPSLMPPSLLRPQPMSNSAFRRAELMPSSNNGSDPSTTGIKTLHFSILKDSARPLNLSHEYQIAFLESADYSTNQFVLKTGTILDSNNNTDSNVLRVIGNVNEGATELFTTPFTDGWHNFGLKLDFTANTTQVFYSTSSKPLKLVSKVLKNDISGQGQYHFGLLKKPTDFASGADISKSGFQESGINEGLIFGGIFLEDNENCDEDTC</sequence>
<evidence type="ECO:0000259" key="2">
    <source>
        <dbReference type="Pfam" id="PF18271"/>
    </source>
</evidence>
<dbReference type="PANTHER" id="PTHR34612">
    <property type="entry name" value="GH131_N DOMAIN-CONTAINING PROTEIN"/>
    <property type="match status" value="1"/>
</dbReference>
<feature type="domain" description="Glycoside hydrolase 131 catalytic N-terminal" evidence="2">
    <location>
        <begin position="27"/>
        <end position="211"/>
    </location>
</feature>
<protein>
    <recommendedName>
        <fullName evidence="2">Glycoside hydrolase 131 catalytic N-terminal domain-containing protein</fullName>
    </recommendedName>
</protein>
<dbReference type="PANTHER" id="PTHR34612:SF2">
    <property type="entry name" value="GLYCOSIDE HYDROLASE 131 CATALYTIC N-TERMINAL DOMAIN-CONTAINING PROTEIN"/>
    <property type="match status" value="1"/>
</dbReference>
<reference evidence="3 4" key="1">
    <citation type="submission" date="2018-06" db="EMBL/GenBank/DDBJ databases">
        <title>Genome Sequence of the Brown Rot Fungal Pathogen Monilinia fructigena.</title>
        <authorList>
            <person name="Landi L."/>
            <person name="De Miccolis Angelini R.M."/>
            <person name="Pollastro S."/>
            <person name="Abate D."/>
            <person name="Faretra F."/>
            <person name="Romanazzi G."/>
        </authorList>
    </citation>
    <scope>NUCLEOTIDE SEQUENCE [LARGE SCALE GENOMIC DNA]</scope>
    <source>
        <strain evidence="3 4">Mfrg269</strain>
    </source>
</reference>
<name>A0A395ILX6_9HELO</name>
<comment type="caution">
    <text evidence="3">The sequence shown here is derived from an EMBL/GenBank/DDBJ whole genome shotgun (WGS) entry which is preliminary data.</text>
</comment>
<accession>A0A395ILX6</accession>
<evidence type="ECO:0000256" key="1">
    <source>
        <dbReference type="SAM" id="MobiDB-lite"/>
    </source>
</evidence>
<gene>
    <name evidence="3" type="ORF">DID88_010490</name>
</gene>
<dbReference type="Proteomes" id="UP000249056">
    <property type="component" value="Unassembled WGS sequence"/>
</dbReference>
<dbReference type="AlphaFoldDB" id="A0A395ILX6"/>
<dbReference type="Gene3D" id="2.60.120.1160">
    <property type="match status" value="1"/>
</dbReference>
<proteinExistence type="predicted"/>
<dbReference type="EMBL" id="QKRW01000034">
    <property type="protein sequence ID" value="RAL61151.1"/>
    <property type="molecule type" value="Genomic_DNA"/>
</dbReference>
<evidence type="ECO:0000313" key="3">
    <source>
        <dbReference type="EMBL" id="RAL61151.1"/>
    </source>
</evidence>
<dbReference type="OrthoDB" id="5283326at2759"/>
<evidence type="ECO:0000313" key="4">
    <source>
        <dbReference type="Proteomes" id="UP000249056"/>
    </source>
</evidence>
<feature type="region of interest" description="Disordered" evidence="1">
    <location>
        <begin position="1"/>
        <end position="24"/>
    </location>
</feature>
<dbReference type="InterPro" id="IPR041524">
    <property type="entry name" value="GH131_N"/>
</dbReference>
<dbReference type="Pfam" id="PF18271">
    <property type="entry name" value="GH131_N"/>
    <property type="match status" value="1"/>
</dbReference>
<organism evidence="3 4">
    <name type="scientific">Monilinia fructigena</name>
    <dbReference type="NCBI Taxonomy" id="38457"/>
    <lineage>
        <taxon>Eukaryota</taxon>
        <taxon>Fungi</taxon>
        <taxon>Dikarya</taxon>
        <taxon>Ascomycota</taxon>
        <taxon>Pezizomycotina</taxon>
        <taxon>Leotiomycetes</taxon>
        <taxon>Helotiales</taxon>
        <taxon>Sclerotiniaceae</taxon>
        <taxon>Monilinia</taxon>
    </lineage>
</organism>